<comment type="similarity">
    <text evidence="10">Belongs to the CRISPR-associated endonuclease Cas1 family.</text>
</comment>
<dbReference type="Proteomes" id="UP000305511">
    <property type="component" value="Unassembled WGS sequence"/>
</dbReference>
<evidence type="ECO:0000256" key="1">
    <source>
        <dbReference type="ARBA" id="ARBA00022722"/>
    </source>
</evidence>
<dbReference type="GO" id="GO:0003677">
    <property type="term" value="F:DNA binding"/>
    <property type="evidence" value="ECO:0007669"/>
    <property type="project" value="UniProtKB-KW"/>
</dbReference>
<dbReference type="GO" id="GO:0004520">
    <property type="term" value="F:DNA endonuclease activity"/>
    <property type="evidence" value="ECO:0007669"/>
    <property type="project" value="InterPro"/>
</dbReference>
<dbReference type="EMBL" id="SIYF01000115">
    <property type="protein sequence ID" value="TKK88716.1"/>
    <property type="molecule type" value="Genomic_DNA"/>
</dbReference>
<dbReference type="InterPro" id="IPR019855">
    <property type="entry name" value="CRISPR-assoc_Cas1_NMENI"/>
</dbReference>
<keyword evidence="6 10" id="KW-0051">Antiviral defense</keyword>
<dbReference type="HAMAP" id="MF_01470">
    <property type="entry name" value="Cas1"/>
    <property type="match status" value="1"/>
</dbReference>
<dbReference type="Pfam" id="PF01867">
    <property type="entry name" value="Cas_Cas1"/>
    <property type="match status" value="1"/>
</dbReference>
<dbReference type="NCBIfam" id="TIGR00287">
    <property type="entry name" value="cas1"/>
    <property type="match status" value="1"/>
</dbReference>
<dbReference type="GO" id="GO:0046872">
    <property type="term" value="F:metal ion binding"/>
    <property type="evidence" value="ECO:0007669"/>
    <property type="project" value="UniProtKB-UniRule"/>
</dbReference>
<dbReference type="EC" id="3.1.-.-" evidence="10"/>
<dbReference type="PANTHER" id="PTHR34353:SF2">
    <property type="entry name" value="CRISPR-ASSOCIATED ENDONUCLEASE CAS1 1"/>
    <property type="match status" value="1"/>
</dbReference>
<dbReference type="InterPro" id="IPR002729">
    <property type="entry name" value="CRISPR-assoc_Cas1"/>
</dbReference>
<keyword evidence="7 10" id="KW-0238">DNA-binding</keyword>
<dbReference type="Gene3D" id="3.100.10.20">
    <property type="entry name" value="CRISPR-associated endonuclease Cas1, N-terminal domain"/>
    <property type="match status" value="1"/>
</dbReference>
<feature type="binding site" evidence="10">
    <location>
        <position position="207"/>
    </location>
    <ligand>
        <name>Mn(2+)</name>
        <dbReference type="ChEBI" id="CHEBI:29035"/>
    </ligand>
</feature>
<feature type="binding site" evidence="10">
    <location>
        <position position="222"/>
    </location>
    <ligand>
        <name>Mn(2+)</name>
        <dbReference type="ChEBI" id="CHEBI:29035"/>
    </ligand>
</feature>
<keyword evidence="1 10" id="KW-0540">Nuclease</keyword>
<dbReference type="GO" id="GO:0051607">
    <property type="term" value="P:defense response to virus"/>
    <property type="evidence" value="ECO:0007669"/>
    <property type="project" value="UniProtKB-UniRule"/>
</dbReference>
<dbReference type="InterPro" id="IPR042206">
    <property type="entry name" value="CRISPR-assoc_Cas1_C"/>
</dbReference>
<evidence type="ECO:0000256" key="8">
    <source>
        <dbReference type="ARBA" id="ARBA00023211"/>
    </source>
</evidence>
<sequence length="306" mass="35228">MLLGFRTVFVKNGEKLKVKLDNLEVIKEGNTYVIPLTDIESVILEGDQTVITTRLLAKFAQHHIDTVICDNTFMPVGVFLGIGQYHRSAKRAIWQSNWTEEHKQVAWCEIVTQKIQNQIAVAKYLGTDSERVEVLEKLSEGILPGDTTNREGHVAKVYFHSLYGVGFTREEECLPNACMNYGYAVIRAQMARCVVALGLLPMLGIFHKNEYNSFNLIDDLMEPFRPLMDWYIHQTILKKNEKYLTYHSRLTLVEFLHQKIKVKNKKIYMNQAMSEYVAAFVKAMETGDFENVQKIHLVNMLECEGK</sequence>
<comment type="caution">
    <text evidence="11">The sequence shown here is derived from an EMBL/GenBank/DDBJ whole genome shotgun (WGS) entry which is preliminary data.</text>
</comment>
<evidence type="ECO:0000256" key="7">
    <source>
        <dbReference type="ARBA" id="ARBA00023125"/>
    </source>
</evidence>
<reference evidence="11 12" key="1">
    <citation type="submission" date="2019-02" db="EMBL/GenBank/DDBJ databases">
        <title>Bacteria dissemination in different level of health care in South Africa: the effectiveness of infections prevention and control.</title>
        <authorList>
            <person name="Shobo C."/>
            <person name="Amoako D.G."/>
            <person name="Allam M."/>
            <person name="Ismail A."/>
            <person name="Bester L.A."/>
            <person name="Essack S.Y."/>
        </authorList>
    </citation>
    <scope>NUCLEOTIDE SEQUENCE [LARGE SCALE GENOMIC DNA]</scope>
    <source>
        <strain evidence="11 12">2SIL2</strain>
    </source>
</reference>
<evidence type="ECO:0000256" key="3">
    <source>
        <dbReference type="ARBA" id="ARBA00022759"/>
    </source>
</evidence>
<evidence type="ECO:0000256" key="5">
    <source>
        <dbReference type="ARBA" id="ARBA00022842"/>
    </source>
</evidence>
<evidence type="ECO:0000256" key="9">
    <source>
        <dbReference type="ARBA" id="ARBA00038592"/>
    </source>
</evidence>
<keyword evidence="4 10" id="KW-0378">Hydrolase</keyword>
<dbReference type="AlphaFoldDB" id="A0A2Z6BK20"/>
<evidence type="ECO:0000256" key="10">
    <source>
        <dbReference type="HAMAP-Rule" id="MF_01470"/>
    </source>
</evidence>
<comment type="subunit">
    <text evidence="9 10">Homodimer, forms a heterotetramer with a Cas2 homodimer.</text>
</comment>
<name>A0A2Z6BK20_ENTFL</name>
<accession>A0A2Z6BK20</accession>
<dbReference type="InterPro" id="IPR050646">
    <property type="entry name" value="Cas1"/>
</dbReference>
<dbReference type="RefSeq" id="WP_025191817.1">
    <property type="nucleotide sequence ID" value="NZ_AP018538.1"/>
</dbReference>
<dbReference type="GO" id="GO:0043571">
    <property type="term" value="P:maintenance of CRISPR repeat elements"/>
    <property type="evidence" value="ECO:0007669"/>
    <property type="project" value="UniProtKB-UniRule"/>
</dbReference>
<dbReference type="PANTHER" id="PTHR34353">
    <property type="entry name" value="CRISPR-ASSOCIATED ENDONUCLEASE CAS1 1"/>
    <property type="match status" value="1"/>
</dbReference>
<evidence type="ECO:0000256" key="4">
    <source>
        <dbReference type="ARBA" id="ARBA00022801"/>
    </source>
</evidence>
<evidence type="ECO:0000256" key="2">
    <source>
        <dbReference type="ARBA" id="ARBA00022723"/>
    </source>
</evidence>
<evidence type="ECO:0000256" key="6">
    <source>
        <dbReference type="ARBA" id="ARBA00023118"/>
    </source>
</evidence>
<evidence type="ECO:0000313" key="12">
    <source>
        <dbReference type="Proteomes" id="UP000305511"/>
    </source>
</evidence>
<keyword evidence="3 10" id="KW-0255">Endonuclease</keyword>
<proteinExistence type="inferred from homology"/>
<gene>
    <name evidence="10 11" type="primary">cas1</name>
    <name evidence="11" type="ORF">EY666_05275</name>
</gene>
<feature type="binding site" evidence="10">
    <location>
        <position position="151"/>
    </location>
    <ligand>
        <name>Mn(2+)</name>
        <dbReference type="ChEBI" id="CHEBI:29035"/>
    </ligand>
</feature>
<dbReference type="InterPro" id="IPR042211">
    <property type="entry name" value="CRISPR-assoc_Cas1_N"/>
</dbReference>
<dbReference type="NCBIfam" id="TIGR03639">
    <property type="entry name" value="cas1_NMENI"/>
    <property type="match status" value="1"/>
</dbReference>
<evidence type="ECO:0000313" key="11">
    <source>
        <dbReference type="EMBL" id="TKK88716.1"/>
    </source>
</evidence>
<dbReference type="Gene3D" id="1.20.120.920">
    <property type="entry name" value="CRISPR-associated endonuclease Cas1, C-terminal domain"/>
    <property type="match status" value="1"/>
</dbReference>
<comment type="function">
    <text evidence="10">CRISPR (clustered regularly interspaced short palindromic repeat), is an adaptive immune system that provides protection against mobile genetic elements (viruses, transposable elements and conjugative plasmids). CRISPR clusters contain spacers, sequences complementary to antecedent mobile elements, and target invading nucleic acids. CRISPR clusters are transcribed and processed into CRISPR RNA (crRNA). Acts as a dsDNA endonuclease. Involved in the integration of spacer DNA into the CRISPR cassette.</text>
</comment>
<organism evidence="11 12">
    <name type="scientific">Enterococcus faecalis</name>
    <name type="common">Streptococcus faecalis</name>
    <dbReference type="NCBI Taxonomy" id="1351"/>
    <lineage>
        <taxon>Bacteria</taxon>
        <taxon>Bacillati</taxon>
        <taxon>Bacillota</taxon>
        <taxon>Bacilli</taxon>
        <taxon>Lactobacillales</taxon>
        <taxon>Enterococcaceae</taxon>
        <taxon>Enterococcus</taxon>
    </lineage>
</organism>
<comment type="cofactor">
    <cofactor evidence="10">
        <name>Mg(2+)</name>
        <dbReference type="ChEBI" id="CHEBI:18420"/>
    </cofactor>
    <cofactor evidence="10">
        <name>Mn(2+)</name>
        <dbReference type="ChEBI" id="CHEBI:29035"/>
    </cofactor>
</comment>
<keyword evidence="8 10" id="KW-0464">Manganese</keyword>
<keyword evidence="2 10" id="KW-0479">Metal-binding</keyword>
<protein>
    <recommendedName>
        <fullName evidence="10">CRISPR-associated endonuclease Cas1</fullName>
        <ecNumber evidence="10">3.1.-.-</ecNumber>
    </recommendedName>
</protein>
<keyword evidence="5 10" id="KW-0460">Magnesium</keyword>
<dbReference type="GO" id="GO:0016787">
    <property type="term" value="F:hydrolase activity"/>
    <property type="evidence" value="ECO:0007669"/>
    <property type="project" value="UniProtKB-KW"/>
</dbReference>